<comment type="subcellular location">
    <subcellularLocation>
        <location evidence="2">Secreted</location>
    </subcellularLocation>
</comment>
<evidence type="ECO:0000256" key="1">
    <source>
        <dbReference type="ARBA" id="ARBA00001947"/>
    </source>
</evidence>
<proteinExistence type="inferred from homology"/>
<protein>
    <recommendedName>
        <fullName evidence="14">Peptidase M14 domain-containing protein</fullName>
    </recommendedName>
</protein>
<evidence type="ECO:0000256" key="13">
    <source>
        <dbReference type="PROSITE-ProRule" id="PRU01379"/>
    </source>
</evidence>
<comment type="cofactor">
    <cofactor evidence="1">
        <name>Zn(2+)</name>
        <dbReference type="ChEBI" id="CHEBI:29105"/>
    </cofactor>
</comment>
<evidence type="ECO:0000256" key="5">
    <source>
        <dbReference type="ARBA" id="ARBA00022645"/>
    </source>
</evidence>
<reference evidence="15" key="2">
    <citation type="submission" date="2023-05" db="EMBL/GenBank/DDBJ databases">
        <authorList>
            <person name="Fouks B."/>
        </authorList>
    </citation>
    <scope>NUCLEOTIDE SEQUENCE</scope>
    <source>
        <strain evidence="15">Stay&amp;Tobe</strain>
        <tissue evidence="15">Testes</tissue>
    </source>
</reference>
<dbReference type="PANTHER" id="PTHR11705">
    <property type="entry name" value="PROTEASE FAMILY M14 CARBOXYPEPTIDASE A,B"/>
    <property type="match status" value="1"/>
</dbReference>
<dbReference type="GO" id="GO:0008270">
    <property type="term" value="F:zinc ion binding"/>
    <property type="evidence" value="ECO:0007669"/>
    <property type="project" value="InterPro"/>
</dbReference>
<dbReference type="SUPFAM" id="SSF53187">
    <property type="entry name" value="Zn-dependent exopeptidases"/>
    <property type="match status" value="1"/>
</dbReference>
<keyword evidence="16" id="KW-1185">Reference proteome</keyword>
<dbReference type="AlphaFoldDB" id="A0AAD8EH14"/>
<name>A0AAD8EH14_DIPPU</name>
<evidence type="ECO:0000256" key="9">
    <source>
        <dbReference type="ARBA" id="ARBA00022833"/>
    </source>
</evidence>
<dbReference type="CDD" id="cd03860">
    <property type="entry name" value="M14_CP_A-B_like"/>
    <property type="match status" value="1"/>
</dbReference>
<keyword evidence="5" id="KW-0121">Carboxypeptidase</keyword>
<dbReference type="PANTHER" id="PTHR11705:SF153">
    <property type="entry name" value="ZINC CARBOXYPEPTIDASE A 1-LIKE PROTEIN"/>
    <property type="match status" value="1"/>
</dbReference>
<dbReference type="PRINTS" id="PR00765">
    <property type="entry name" value="CRBOXYPTASEA"/>
</dbReference>
<evidence type="ECO:0000313" key="16">
    <source>
        <dbReference type="Proteomes" id="UP001233999"/>
    </source>
</evidence>
<dbReference type="SMART" id="SM00631">
    <property type="entry name" value="Zn_pept"/>
    <property type="match status" value="1"/>
</dbReference>
<comment type="similarity">
    <text evidence="3 13">Belongs to the peptidase M14 family.</text>
</comment>
<evidence type="ECO:0000256" key="11">
    <source>
        <dbReference type="ARBA" id="ARBA00023157"/>
    </source>
</evidence>
<dbReference type="InterPro" id="IPR000834">
    <property type="entry name" value="Peptidase_M14"/>
</dbReference>
<evidence type="ECO:0000256" key="3">
    <source>
        <dbReference type="ARBA" id="ARBA00005988"/>
    </source>
</evidence>
<evidence type="ECO:0000256" key="2">
    <source>
        <dbReference type="ARBA" id="ARBA00004613"/>
    </source>
</evidence>
<dbReference type="EMBL" id="JASPKZ010004495">
    <property type="protein sequence ID" value="KAJ9590275.1"/>
    <property type="molecule type" value="Genomic_DNA"/>
</dbReference>
<evidence type="ECO:0000256" key="12">
    <source>
        <dbReference type="ARBA" id="ARBA00057299"/>
    </source>
</evidence>
<evidence type="ECO:0000256" key="10">
    <source>
        <dbReference type="ARBA" id="ARBA00023049"/>
    </source>
</evidence>
<dbReference type="InterPro" id="IPR057247">
    <property type="entry name" value="CARBOXYPEPT_ZN_2"/>
</dbReference>
<dbReference type="GO" id="GO:0006508">
    <property type="term" value="P:proteolysis"/>
    <property type="evidence" value="ECO:0007669"/>
    <property type="project" value="UniProtKB-KW"/>
</dbReference>
<keyword evidence="6" id="KW-0645">Protease</keyword>
<keyword evidence="10" id="KW-0482">Metalloprotease</keyword>
<dbReference type="PROSITE" id="PS00133">
    <property type="entry name" value="CARBOXYPEPT_ZN_2"/>
    <property type="match status" value="1"/>
</dbReference>
<dbReference type="InterPro" id="IPR057246">
    <property type="entry name" value="CARBOXYPEPT_ZN_1"/>
</dbReference>
<keyword evidence="8" id="KW-0378">Hydrolase</keyword>
<dbReference type="PROSITE" id="PS00132">
    <property type="entry name" value="CARBOXYPEPT_ZN_1"/>
    <property type="match status" value="1"/>
</dbReference>
<accession>A0AAD8EH14</accession>
<reference evidence="15" key="1">
    <citation type="journal article" date="2023" name="IScience">
        <title>Live-bearing cockroach genome reveals convergent evolutionary mechanisms linked to viviparity in insects and beyond.</title>
        <authorList>
            <person name="Fouks B."/>
            <person name="Harrison M.C."/>
            <person name="Mikhailova A.A."/>
            <person name="Marchal E."/>
            <person name="English S."/>
            <person name="Carruthers M."/>
            <person name="Jennings E.C."/>
            <person name="Chiamaka E.L."/>
            <person name="Frigard R.A."/>
            <person name="Pippel M."/>
            <person name="Attardo G.M."/>
            <person name="Benoit J.B."/>
            <person name="Bornberg-Bauer E."/>
            <person name="Tobe S.S."/>
        </authorList>
    </citation>
    <scope>NUCLEOTIDE SEQUENCE</scope>
    <source>
        <strain evidence="15">Stay&amp;Tobe</strain>
    </source>
</reference>
<feature type="domain" description="Peptidase M14" evidence="14">
    <location>
        <begin position="45"/>
        <end position="336"/>
    </location>
</feature>
<organism evidence="15 16">
    <name type="scientific">Diploptera punctata</name>
    <name type="common">Pacific beetle cockroach</name>
    <dbReference type="NCBI Taxonomy" id="6984"/>
    <lineage>
        <taxon>Eukaryota</taxon>
        <taxon>Metazoa</taxon>
        <taxon>Ecdysozoa</taxon>
        <taxon>Arthropoda</taxon>
        <taxon>Hexapoda</taxon>
        <taxon>Insecta</taxon>
        <taxon>Pterygota</taxon>
        <taxon>Neoptera</taxon>
        <taxon>Polyneoptera</taxon>
        <taxon>Dictyoptera</taxon>
        <taxon>Blattodea</taxon>
        <taxon>Blaberoidea</taxon>
        <taxon>Blaberidae</taxon>
        <taxon>Diplopterinae</taxon>
        <taxon>Diploptera</taxon>
    </lineage>
</organism>
<dbReference type="GO" id="GO:0004181">
    <property type="term" value="F:metallocarboxypeptidase activity"/>
    <property type="evidence" value="ECO:0007669"/>
    <property type="project" value="InterPro"/>
</dbReference>
<keyword evidence="4" id="KW-0964">Secreted</keyword>
<sequence>MSDLEDFNHVFADENNGSGFITENSGLINKEEQSQSRRAGFGWTSYHTLNEIYDWLDTLVAKYPGVVTSITGGRSYEGREIKGVKVSLRAGNPGVFIESGIHAREWITPAAVTYILNKLLTSEDPTIKDLAQSYDYYIFPSVNPDGYVFSHTTNRMWRKTRSRGNILCYGADPNRNWDFHWMVAGSSSNPCSDTYAGSSPASEIETQTLAAYITSVADKFDVYLSFHSYSQLLLFPYGHSQEKVSNYNELLSLGNEAAAALAKNNGTRYTVGNIYDAIYPASGGSMDWVRGTFNTPYTYTWELRDTGRYGFLLPAEQIIETAEETLNALVVILQHAKKNI</sequence>
<gene>
    <name evidence="15" type="ORF">L9F63_027886</name>
</gene>
<dbReference type="PROSITE" id="PS52035">
    <property type="entry name" value="PEPTIDASE_M14"/>
    <property type="match status" value="1"/>
</dbReference>
<dbReference type="FunFam" id="3.40.630.10:FF:000040">
    <property type="entry name" value="zinc carboxypeptidase"/>
    <property type="match status" value="1"/>
</dbReference>
<evidence type="ECO:0000256" key="6">
    <source>
        <dbReference type="ARBA" id="ARBA00022670"/>
    </source>
</evidence>
<keyword evidence="11" id="KW-1015">Disulfide bond</keyword>
<evidence type="ECO:0000259" key="14">
    <source>
        <dbReference type="PROSITE" id="PS52035"/>
    </source>
</evidence>
<comment type="function">
    <text evidence="12">Involved in the digestion of the blood meal.</text>
</comment>
<evidence type="ECO:0000256" key="7">
    <source>
        <dbReference type="ARBA" id="ARBA00022723"/>
    </source>
</evidence>
<keyword evidence="7" id="KW-0479">Metal-binding</keyword>
<dbReference type="GO" id="GO:0005615">
    <property type="term" value="C:extracellular space"/>
    <property type="evidence" value="ECO:0007669"/>
    <property type="project" value="TreeGrafter"/>
</dbReference>
<dbReference type="Proteomes" id="UP001233999">
    <property type="component" value="Unassembled WGS sequence"/>
</dbReference>
<evidence type="ECO:0000256" key="4">
    <source>
        <dbReference type="ARBA" id="ARBA00022525"/>
    </source>
</evidence>
<dbReference type="Pfam" id="PF00246">
    <property type="entry name" value="Peptidase_M14"/>
    <property type="match status" value="1"/>
</dbReference>
<evidence type="ECO:0000313" key="15">
    <source>
        <dbReference type="EMBL" id="KAJ9590275.1"/>
    </source>
</evidence>
<comment type="caution">
    <text evidence="15">The sequence shown here is derived from an EMBL/GenBank/DDBJ whole genome shotgun (WGS) entry which is preliminary data.</text>
</comment>
<keyword evidence="9" id="KW-0862">Zinc</keyword>
<feature type="active site" description="Proton donor/acceptor" evidence="13">
    <location>
        <position position="302"/>
    </location>
</feature>
<evidence type="ECO:0000256" key="8">
    <source>
        <dbReference type="ARBA" id="ARBA00022801"/>
    </source>
</evidence>
<dbReference type="Gene3D" id="3.40.630.10">
    <property type="entry name" value="Zn peptidases"/>
    <property type="match status" value="1"/>
</dbReference>